<dbReference type="Proteomes" id="UP000466442">
    <property type="component" value="Linkage Group LG16"/>
</dbReference>
<sequence length="539" mass="59663">MTAKGSQTTPADSSTSQLKVPNRRANKPLMEKRRRARINQSLAVLKSLILDSAKLENTKHSKLEKADILELTVRHLQRQKALNSTNVDKYRAGFVECAREVTRFLDTPELQGTPVTGKIAIDPTVRQRLIRHLESCASEIELDFTQCGVEPLKPIDLETERRLEQLEELLVSDSEGPRPDSSTSSPGDENNNPRGAGSASAAVQVGKRETTPVPGFVGAVQAPPPKSKTAADSSTSAASSTNPVSVLQVIPSRLPDGQVVFLLPSHYVQLSKETELEDKSQEMPIDFSVKKSESDVEDVKTDDEEVWRPCFTAFLILICLTTTSEACNEAVCASIVSKCMITQSCKCDLKNCSCCKDCFNCLSHLYSECCSCVEMCPKPNYTVSALSQKSHVEDLPEALPNLFLALTAEPDIQQQRWITFTFPIDLDIAHLKPHHNREVKYTMQNNAQEVDPVKDTVTLNCTVAYMSQCMSWNKCKGSCQSMGAVSYRWFHDGCCQCIGDRCINYGINESRCLECPPQQESPPSEDEVDYGDDDDEMAS</sequence>
<evidence type="ECO:0000256" key="5">
    <source>
        <dbReference type="ARBA" id="ARBA00022525"/>
    </source>
</evidence>
<dbReference type="GO" id="GO:1990837">
    <property type="term" value="F:sequence-specific double-stranded DNA binding"/>
    <property type="evidence" value="ECO:0007669"/>
    <property type="project" value="UniProtKB-ARBA"/>
</dbReference>
<dbReference type="SMART" id="SM00511">
    <property type="entry name" value="ORANGE"/>
    <property type="match status" value="1"/>
</dbReference>
<evidence type="ECO:0000256" key="2">
    <source>
        <dbReference type="ARBA" id="ARBA00004613"/>
    </source>
</evidence>
<evidence type="ECO:0000256" key="1">
    <source>
        <dbReference type="ARBA" id="ARBA00004123"/>
    </source>
</evidence>
<reference evidence="13" key="1">
    <citation type="journal article" date="2021" name="Mol. Ecol. Resour.">
        <title>Apolygus lucorum genome provides insights into omnivorousness and mesophyll feeding.</title>
        <authorList>
            <person name="Liu Y."/>
            <person name="Liu H."/>
            <person name="Wang H."/>
            <person name="Huang T."/>
            <person name="Liu B."/>
            <person name="Yang B."/>
            <person name="Yin L."/>
            <person name="Li B."/>
            <person name="Zhang Y."/>
            <person name="Zhang S."/>
            <person name="Jiang F."/>
            <person name="Zhang X."/>
            <person name="Ren Y."/>
            <person name="Wang B."/>
            <person name="Wang S."/>
            <person name="Lu Y."/>
            <person name="Wu K."/>
            <person name="Fan W."/>
            <person name="Wang G."/>
        </authorList>
    </citation>
    <scope>NUCLEOTIDE SEQUENCE</scope>
    <source>
        <strain evidence="13">12Hb</strain>
    </source>
</reference>
<protein>
    <recommendedName>
        <fullName evidence="15">BHLH domain-containing protein</fullName>
    </recommendedName>
</protein>
<dbReference type="SMART" id="SM00353">
    <property type="entry name" value="HLH"/>
    <property type="match status" value="1"/>
</dbReference>
<keyword evidence="4" id="KW-0217">Developmental protein</keyword>
<feature type="compositionally biased region" description="Low complexity" evidence="12">
    <location>
        <begin position="227"/>
        <end position="241"/>
    </location>
</feature>
<feature type="region of interest" description="Disordered" evidence="12">
    <location>
        <begin position="516"/>
        <end position="539"/>
    </location>
</feature>
<dbReference type="SUPFAM" id="SSF158457">
    <property type="entry name" value="Orange domain-like"/>
    <property type="match status" value="1"/>
</dbReference>
<keyword evidence="14" id="KW-1185">Reference proteome</keyword>
<dbReference type="GO" id="GO:0005634">
    <property type="term" value="C:nucleus"/>
    <property type="evidence" value="ECO:0007669"/>
    <property type="project" value="UniProtKB-SubCell"/>
</dbReference>
<dbReference type="PROSITE" id="PS51054">
    <property type="entry name" value="ORANGE"/>
    <property type="match status" value="1"/>
</dbReference>
<dbReference type="GO" id="GO:0006355">
    <property type="term" value="P:regulation of DNA-templated transcription"/>
    <property type="evidence" value="ECO:0007669"/>
    <property type="project" value="InterPro"/>
</dbReference>
<dbReference type="InterPro" id="IPR036638">
    <property type="entry name" value="HLH_DNA-bd_sf"/>
</dbReference>
<evidence type="ECO:0000256" key="10">
    <source>
        <dbReference type="ARBA" id="ARBA00023180"/>
    </source>
</evidence>
<dbReference type="PANTHER" id="PTHR12312:SF16">
    <property type="entry name" value="TWISTED GASTRULATION PROTEIN HOMOLOG 1-A-RELATED"/>
    <property type="match status" value="1"/>
</dbReference>
<evidence type="ECO:0000256" key="8">
    <source>
        <dbReference type="ARBA" id="ARBA00023125"/>
    </source>
</evidence>
<dbReference type="SUPFAM" id="SSF47459">
    <property type="entry name" value="HLH, helix-loop-helix DNA-binding domain"/>
    <property type="match status" value="1"/>
</dbReference>
<evidence type="ECO:0000256" key="4">
    <source>
        <dbReference type="ARBA" id="ARBA00022473"/>
    </source>
</evidence>
<keyword evidence="11" id="KW-0539">Nucleus</keyword>
<keyword evidence="5" id="KW-0964">Secreted</keyword>
<evidence type="ECO:0008006" key="15">
    <source>
        <dbReference type="Google" id="ProtNLM"/>
    </source>
</evidence>
<feature type="compositionally biased region" description="Basic residues" evidence="12">
    <location>
        <begin position="21"/>
        <end position="34"/>
    </location>
</feature>
<dbReference type="PROSITE" id="PS50888">
    <property type="entry name" value="BHLH"/>
    <property type="match status" value="1"/>
</dbReference>
<feature type="region of interest" description="Disordered" evidence="12">
    <location>
        <begin position="169"/>
        <end position="242"/>
    </location>
</feature>
<dbReference type="InterPro" id="IPR057635">
    <property type="entry name" value="Tsg_N"/>
</dbReference>
<organism evidence="13 14">
    <name type="scientific">Apolygus lucorum</name>
    <name type="common">Small green plant bug</name>
    <name type="synonym">Lygocoris lucorum</name>
    <dbReference type="NCBI Taxonomy" id="248454"/>
    <lineage>
        <taxon>Eukaryota</taxon>
        <taxon>Metazoa</taxon>
        <taxon>Ecdysozoa</taxon>
        <taxon>Arthropoda</taxon>
        <taxon>Hexapoda</taxon>
        <taxon>Insecta</taxon>
        <taxon>Pterygota</taxon>
        <taxon>Neoptera</taxon>
        <taxon>Paraneoptera</taxon>
        <taxon>Hemiptera</taxon>
        <taxon>Heteroptera</taxon>
        <taxon>Panheteroptera</taxon>
        <taxon>Cimicomorpha</taxon>
        <taxon>Miridae</taxon>
        <taxon>Mirini</taxon>
        <taxon>Apolygus</taxon>
    </lineage>
</organism>
<comment type="subcellular location">
    <subcellularLocation>
        <location evidence="1">Nucleus</location>
    </subcellularLocation>
    <subcellularLocation>
        <location evidence="2">Secreted</location>
    </subcellularLocation>
</comment>
<feature type="compositionally biased region" description="Polar residues" evidence="12">
    <location>
        <begin position="1"/>
        <end position="19"/>
    </location>
</feature>
<dbReference type="GO" id="GO:0030510">
    <property type="term" value="P:regulation of BMP signaling pathway"/>
    <property type="evidence" value="ECO:0007669"/>
    <property type="project" value="TreeGrafter"/>
</dbReference>
<dbReference type="Pfam" id="PF23782">
    <property type="entry name" value="Tsg_N"/>
    <property type="match status" value="1"/>
</dbReference>
<feature type="compositionally biased region" description="Acidic residues" evidence="12">
    <location>
        <begin position="523"/>
        <end position="539"/>
    </location>
</feature>
<evidence type="ECO:0000313" key="14">
    <source>
        <dbReference type="Proteomes" id="UP000466442"/>
    </source>
</evidence>
<evidence type="ECO:0000256" key="11">
    <source>
        <dbReference type="ARBA" id="ARBA00023242"/>
    </source>
</evidence>
<keyword evidence="6" id="KW-0732">Signal</keyword>
<comment type="similarity">
    <text evidence="3">Belongs to the twisted gastrulation protein family.</text>
</comment>
<keyword evidence="9" id="KW-0804">Transcription</keyword>
<dbReference type="Gene3D" id="6.10.250.980">
    <property type="match status" value="1"/>
</dbReference>
<dbReference type="Pfam" id="PF00010">
    <property type="entry name" value="HLH"/>
    <property type="match status" value="1"/>
</dbReference>
<keyword evidence="7" id="KW-0805">Transcription regulation</keyword>
<dbReference type="AlphaFoldDB" id="A0A6A4J3S2"/>
<evidence type="ECO:0000256" key="7">
    <source>
        <dbReference type="ARBA" id="ARBA00023015"/>
    </source>
</evidence>
<dbReference type="InterPro" id="IPR057726">
    <property type="entry name" value="Tsg_C"/>
</dbReference>
<evidence type="ECO:0000256" key="12">
    <source>
        <dbReference type="SAM" id="MobiDB-lite"/>
    </source>
</evidence>
<dbReference type="FunFam" id="4.10.280.10:FF:000009">
    <property type="entry name" value="Transcription factor HES-1"/>
    <property type="match status" value="1"/>
</dbReference>
<feature type="compositionally biased region" description="Polar residues" evidence="12">
    <location>
        <begin position="180"/>
        <end position="193"/>
    </location>
</feature>
<dbReference type="EMBL" id="WIXP02000016">
    <property type="protein sequence ID" value="KAF6198524.1"/>
    <property type="molecule type" value="Genomic_DNA"/>
</dbReference>
<dbReference type="GO" id="GO:0046983">
    <property type="term" value="F:protein dimerization activity"/>
    <property type="evidence" value="ECO:0007669"/>
    <property type="project" value="InterPro"/>
</dbReference>
<dbReference type="InterPro" id="IPR003650">
    <property type="entry name" value="Orange_dom"/>
</dbReference>
<comment type="caution">
    <text evidence="13">The sequence shown here is derived from an EMBL/GenBank/DDBJ whole genome shotgun (WGS) entry which is preliminary data.</text>
</comment>
<dbReference type="InterPro" id="IPR006761">
    <property type="entry name" value="Tsg"/>
</dbReference>
<dbReference type="InterPro" id="IPR011598">
    <property type="entry name" value="bHLH_dom"/>
</dbReference>
<feature type="region of interest" description="Disordered" evidence="12">
    <location>
        <begin position="1"/>
        <end position="34"/>
    </location>
</feature>
<dbReference type="Pfam" id="PF07527">
    <property type="entry name" value="Hairy_orange"/>
    <property type="match status" value="1"/>
</dbReference>
<evidence type="ECO:0000313" key="13">
    <source>
        <dbReference type="EMBL" id="KAF6198524.1"/>
    </source>
</evidence>
<gene>
    <name evidence="13" type="ORF">GE061_008272</name>
</gene>
<proteinExistence type="inferred from homology"/>
<dbReference type="Gene3D" id="4.10.280.10">
    <property type="entry name" value="Helix-loop-helix DNA-binding domain"/>
    <property type="match status" value="1"/>
</dbReference>
<keyword evidence="10" id="KW-0325">Glycoprotein</keyword>
<accession>A0A6A4J3S2</accession>
<evidence type="ECO:0000256" key="3">
    <source>
        <dbReference type="ARBA" id="ARBA00010047"/>
    </source>
</evidence>
<evidence type="ECO:0000256" key="6">
    <source>
        <dbReference type="ARBA" id="ARBA00022729"/>
    </source>
</evidence>
<evidence type="ECO:0000256" key="9">
    <source>
        <dbReference type="ARBA" id="ARBA00023163"/>
    </source>
</evidence>
<dbReference type="Pfam" id="PF04668">
    <property type="entry name" value="Tsg"/>
    <property type="match status" value="1"/>
</dbReference>
<keyword evidence="8" id="KW-0238">DNA-binding</keyword>
<dbReference type="OrthoDB" id="10037323at2759"/>
<name>A0A6A4J3S2_APOLU</name>
<dbReference type="GO" id="GO:0005615">
    <property type="term" value="C:extracellular space"/>
    <property type="evidence" value="ECO:0007669"/>
    <property type="project" value="TreeGrafter"/>
</dbReference>
<dbReference type="PANTHER" id="PTHR12312">
    <property type="entry name" value="TWISTED GASTRULATION PROTEIN HOMOLOG 1-A-RELATED"/>
    <property type="match status" value="1"/>
</dbReference>